<keyword evidence="2" id="KW-0472">Membrane</keyword>
<dbReference type="AlphaFoldDB" id="Q13EB0"/>
<dbReference type="STRING" id="316057.RPD_0341"/>
<feature type="compositionally biased region" description="Basic residues" evidence="1">
    <location>
        <begin position="11"/>
        <end position="26"/>
    </location>
</feature>
<reference evidence="3 4" key="1">
    <citation type="submission" date="2006-03" db="EMBL/GenBank/DDBJ databases">
        <title>Complete sequence of Rhodopseudomonas palustris BisB5.</title>
        <authorList>
            <consortium name="US DOE Joint Genome Institute"/>
            <person name="Copeland A."/>
            <person name="Lucas S."/>
            <person name="Lapidus A."/>
            <person name="Barry K."/>
            <person name="Detter J.C."/>
            <person name="Glavina del Rio T."/>
            <person name="Hammon N."/>
            <person name="Israni S."/>
            <person name="Dalin E."/>
            <person name="Tice H."/>
            <person name="Pitluck S."/>
            <person name="Chain P."/>
            <person name="Malfatti S."/>
            <person name="Shin M."/>
            <person name="Vergez L."/>
            <person name="Schmutz J."/>
            <person name="Larimer F."/>
            <person name="Land M."/>
            <person name="Hauser L."/>
            <person name="Pelletier D.A."/>
            <person name="Kyrpides N."/>
            <person name="Lykidis A."/>
            <person name="Oda Y."/>
            <person name="Harwood C.S."/>
            <person name="Richardson P."/>
        </authorList>
    </citation>
    <scope>NUCLEOTIDE SEQUENCE [LARGE SCALE GENOMIC DNA]</scope>
    <source>
        <strain evidence="3 4">BisB5</strain>
    </source>
</reference>
<evidence type="ECO:0000313" key="3">
    <source>
        <dbReference type="EMBL" id="ABE37579.1"/>
    </source>
</evidence>
<dbReference type="HOGENOM" id="CLU_2438831_0_0_5"/>
<keyword evidence="2" id="KW-1133">Transmembrane helix</keyword>
<keyword evidence="2" id="KW-0812">Transmembrane</keyword>
<evidence type="ECO:0000256" key="2">
    <source>
        <dbReference type="SAM" id="Phobius"/>
    </source>
</evidence>
<gene>
    <name evidence="3" type="ordered locus">RPD_0341</name>
</gene>
<sequence>MPERDLDHPAPKKSRRRRSTAPRRRSRTDSRGCDVVVVIQRATCFVNRSLTTKQEDTMSVLRKLNGMEAAVIGGALLMTLAPLVPYALLG</sequence>
<proteinExistence type="predicted"/>
<dbReference type="Proteomes" id="UP000001818">
    <property type="component" value="Chromosome"/>
</dbReference>
<dbReference type="EMBL" id="CP000283">
    <property type="protein sequence ID" value="ABE37579.1"/>
    <property type="molecule type" value="Genomic_DNA"/>
</dbReference>
<feature type="region of interest" description="Disordered" evidence="1">
    <location>
        <begin position="1"/>
        <end position="31"/>
    </location>
</feature>
<evidence type="ECO:0000256" key="1">
    <source>
        <dbReference type="SAM" id="MobiDB-lite"/>
    </source>
</evidence>
<protein>
    <submittedName>
        <fullName evidence="3">Uncharacterized protein</fullName>
    </submittedName>
</protein>
<name>Q13EB0_RHOPS</name>
<accession>Q13EB0</accession>
<evidence type="ECO:0000313" key="4">
    <source>
        <dbReference type="Proteomes" id="UP000001818"/>
    </source>
</evidence>
<feature type="compositionally biased region" description="Basic and acidic residues" evidence="1">
    <location>
        <begin position="1"/>
        <end position="10"/>
    </location>
</feature>
<dbReference type="KEGG" id="rpd:RPD_0341"/>
<organism evidence="3 4">
    <name type="scientific">Rhodopseudomonas palustris (strain BisB5)</name>
    <dbReference type="NCBI Taxonomy" id="316057"/>
    <lineage>
        <taxon>Bacteria</taxon>
        <taxon>Pseudomonadati</taxon>
        <taxon>Pseudomonadota</taxon>
        <taxon>Alphaproteobacteria</taxon>
        <taxon>Hyphomicrobiales</taxon>
        <taxon>Nitrobacteraceae</taxon>
        <taxon>Rhodopseudomonas</taxon>
    </lineage>
</organism>
<feature type="transmembrane region" description="Helical" evidence="2">
    <location>
        <begin position="69"/>
        <end position="89"/>
    </location>
</feature>